<comment type="caution">
    <text evidence="1">The sequence shown here is derived from an EMBL/GenBank/DDBJ whole genome shotgun (WGS) entry which is preliminary data.</text>
</comment>
<name>A0ABR3M3H4_9TELE</name>
<gene>
    <name evidence="1" type="ORF">QQF64_010250</name>
</gene>
<sequence>MSERPAYDYYGMPERAGGGSVSIATWLLRGQGLRKGKADVRFWSLTLGKGEKSGRRLPKIYTFSELLFYFSLIGSNLQLSRQSKADHTADYLHLGLTSSGREYVGE</sequence>
<dbReference type="Proteomes" id="UP001558613">
    <property type="component" value="Unassembled WGS sequence"/>
</dbReference>
<keyword evidence="2" id="KW-1185">Reference proteome</keyword>
<proteinExistence type="predicted"/>
<dbReference type="EMBL" id="JAYMGO010000016">
    <property type="protein sequence ID" value="KAL1259673.1"/>
    <property type="molecule type" value="Genomic_DNA"/>
</dbReference>
<protein>
    <submittedName>
        <fullName evidence="1">Uncharacterized protein</fullName>
    </submittedName>
</protein>
<reference evidence="1 2" key="1">
    <citation type="submission" date="2023-09" db="EMBL/GenBank/DDBJ databases">
        <authorList>
            <person name="Wang M."/>
        </authorList>
    </citation>
    <scope>NUCLEOTIDE SEQUENCE [LARGE SCALE GENOMIC DNA]</scope>
    <source>
        <strain evidence="1">GT-2023</strain>
        <tissue evidence="1">Liver</tissue>
    </source>
</reference>
<accession>A0ABR3M3H4</accession>
<evidence type="ECO:0000313" key="2">
    <source>
        <dbReference type="Proteomes" id="UP001558613"/>
    </source>
</evidence>
<organism evidence="1 2">
    <name type="scientific">Cirrhinus molitorella</name>
    <name type="common">mud carp</name>
    <dbReference type="NCBI Taxonomy" id="172907"/>
    <lineage>
        <taxon>Eukaryota</taxon>
        <taxon>Metazoa</taxon>
        <taxon>Chordata</taxon>
        <taxon>Craniata</taxon>
        <taxon>Vertebrata</taxon>
        <taxon>Euteleostomi</taxon>
        <taxon>Actinopterygii</taxon>
        <taxon>Neopterygii</taxon>
        <taxon>Teleostei</taxon>
        <taxon>Ostariophysi</taxon>
        <taxon>Cypriniformes</taxon>
        <taxon>Cyprinidae</taxon>
        <taxon>Labeoninae</taxon>
        <taxon>Labeonini</taxon>
        <taxon>Cirrhinus</taxon>
    </lineage>
</organism>
<evidence type="ECO:0000313" key="1">
    <source>
        <dbReference type="EMBL" id="KAL1259673.1"/>
    </source>
</evidence>